<dbReference type="EMBL" id="CZVU01000020">
    <property type="protein sequence ID" value="CUS99519.1"/>
    <property type="molecule type" value="Genomic_DNA"/>
</dbReference>
<evidence type="ECO:0000313" key="12">
    <source>
        <dbReference type="Proteomes" id="UP000243065"/>
    </source>
</evidence>
<dbReference type="GO" id="GO:0006782">
    <property type="term" value="P:protoporphyrinogen IX biosynthetic process"/>
    <property type="evidence" value="ECO:0007669"/>
    <property type="project" value="UniProtKB-UniRule"/>
</dbReference>
<evidence type="ECO:0000256" key="4">
    <source>
        <dbReference type="ARBA" id="ARBA00023239"/>
    </source>
</evidence>
<dbReference type="InterPro" id="IPR039793">
    <property type="entry name" value="UROS/Hem4"/>
</dbReference>
<dbReference type="Proteomes" id="UP000243065">
    <property type="component" value="Unassembled WGS sequence"/>
</dbReference>
<evidence type="ECO:0000256" key="8">
    <source>
        <dbReference type="ARBA" id="ARBA00048617"/>
    </source>
</evidence>
<evidence type="ECO:0000256" key="7">
    <source>
        <dbReference type="ARBA" id="ARBA00040167"/>
    </source>
</evidence>
<comment type="catalytic activity">
    <reaction evidence="8 9">
        <text>hydroxymethylbilane = uroporphyrinogen III + H2O</text>
        <dbReference type="Rhea" id="RHEA:18965"/>
        <dbReference type="ChEBI" id="CHEBI:15377"/>
        <dbReference type="ChEBI" id="CHEBI:57308"/>
        <dbReference type="ChEBI" id="CHEBI:57845"/>
        <dbReference type="EC" id="4.2.1.75"/>
    </reaction>
</comment>
<dbReference type="EC" id="4.2.1.75" evidence="3 9"/>
<dbReference type="InterPro" id="IPR003754">
    <property type="entry name" value="4pyrrol_synth_uPrphyn_synth"/>
</dbReference>
<comment type="pathway">
    <text evidence="1 9">Porphyrin-containing compound metabolism; protoporphyrin-IX biosynthesis; coproporphyrinogen-III from 5-aminolevulinate: step 3/4.</text>
</comment>
<dbReference type="Pfam" id="PF02602">
    <property type="entry name" value="HEM4"/>
    <property type="match status" value="1"/>
</dbReference>
<dbReference type="PANTHER" id="PTHR38042">
    <property type="entry name" value="UROPORPHYRINOGEN-III SYNTHASE, CHLOROPLASTIC"/>
    <property type="match status" value="1"/>
</dbReference>
<dbReference type="InterPro" id="IPR036108">
    <property type="entry name" value="4pyrrol_syn_uPrphyn_synt_sf"/>
</dbReference>
<keyword evidence="4 9" id="KW-0456">Lyase</keyword>
<evidence type="ECO:0000256" key="5">
    <source>
        <dbReference type="ARBA" id="ARBA00023244"/>
    </source>
</evidence>
<feature type="domain" description="Tetrapyrrole biosynthesis uroporphyrinogen III synthase" evidence="10">
    <location>
        <begin position="14"/>
        <end position="235"/>
    </location>
</feature>
<evidence type="ECO:0000256" key="6">
    <source>
        <dbReference type="ARBA" id="ARBA00037589"/>
    </source>
</evidence>
<gene>
    <name evidence="11" type="ORF">JGI24_00624</name>
</gene>
<dbReference type="RefSeq" id="WP_072150080.1">
    <property type="nucleotide sequence ID" value="NZ_CZVU01000020.1"/>
</dbReference>
<dbReference type="SUPFAM" id="SSF69618">
    <property type="entry name" value="HemD-like"/>
    <property type="match status" value="1"/>
</dbReference>
<sequence>MKVLITRDRSQALEFAKYLESFGFVPVFLPTIEITEPDSWDEVDEKIKRIDDYTDIIFTSSNAVRFFFERFAKFHPIEKLRTKKFHAVGIKTKSEVEKYGFSVETLPAKSDKEDLFAKILSEKRGSRFLFPHGNLVDELSIKLLKENGLEIDNIVVYKTVKPEVSEEEKENIKKMIEDGDIKFITFFSPSSVRNFFEIFGQIKFNGQKIAVIGETTLRECEKLGLNVDINPMKFNPKPDAKFLAELISKENKFLG</sequence>
<evidence type="ECO:0000313" key="11">
    <source>
        <dbReference type="EMBL" id="CUS99519.1"/>
    </source>
</evidence>
<dbReference type="OrthoDB" id="9815856at2"/>
<accession>A0A656D4C1</accession>
<evidence type="ECO:0000256" key="3">
    <source>
        <dbReference type="ARBA" id="ARBA00013109"/>
    </source>
</evidence>
<keyword evidence="12" id="KW-1185">Reference proteome</keyword>
<reference evidence="11 12" key="1">
    <citation type="submission" date="2015-11" db="EMBL/GenBank/DDBJ databases">
        <authorList>
            <person name="Varghese N."/>
        </authorList>
    </citation>
    <scope>NUCLEOTIDE SEQUENCE [LARGE SCALE GENOMIC DNA]</scope>
    <source>
        <strain evidence="11 12">JGI-24</strain>
    </source>
</reference>
<keyword evidence="5 9" id="KW-0627">Porphyrin biosynthesis</keyword>
<name>A0A656D4C1_KRYT1</name>
<evidence type="ECO:0000259" key="10">
    <source>
        <dbReference type="Pfam" id="PF02602"/>
    </source>
</evidence>
<organism evidence="11 12">
    <name type="scientific">Kryptobacter tengchongensis</name>
    <dbReference type="NCBI Taxonomy" id="1643429"/>
    <lineage>
        <taxon>Bacteria</taxon>
        <taxon>Pseudomonadati</taxon>
        <taxon>Candidatus Kryptoniota</taxon>
        <taxon>Candidatus Kryptobacter</taxon>
    </lineage>
</organism>
<evidence type="ECO:0000256" key="9">
    <source>
        <dbReference type="RuleBase" id="RU366031"/>
    </source>
</evidence>
<evidence type="ECO:0000256" key="2">
    <source>
        <dbReference type="ARBA" id="ARBA00008133"/>
    </source>
</evidence>
<dbReference type="CDD" id="cd06578">
    <property type="entry name" value="HemD"/>
    <property type="match status" value="1"/>
</dbReference>
<dbReference type="PANTHER" id="PTHR38042:SF1">
    <property type="entry name" value="UROPORPHYRINOGEN-III SYNTHASE, CHLOROPLASTIC"/>
    <property type="match status" value="1"/>
</dbReference>
<dbReference type="GO" id="GO:0004852">
    <property type="term" value="F:uroporphyrinogen-III synthase activity"/>
    <property type="evidence" value="ECO:0007669"/>
    <property type="project" value="UniProtKB-UniRule"/>
</dbReference>
<dbReference type="AlphaFoldDB" id="A0A656D4C1"/>
<proteinExistence type="inferred from homology"/>
<evidence type="ECO:0000256" key="1">
    <source>
        <dbReference type="ARBA" id="ARBA00004772"/>
    </source>
</evidence>
<dbReference type="GO" id="GO:0006780">
    <property type="term" value="P:uroporphyrinogen III biosynthetic process"/>
    <property type="evidence" value="ECO:0007669"/>
    <property type="project" value="UniProtKB-UniRule"/>
</dbReference>
<protein>
    <recommendedName>
        <fullName evidence="7 9">Uroporphyrinogen-III synthase</fullName>
        <ecNumber evidence="3 9">4.2.1.75</ecNumber>
    </recommendedName>
</protein>
<comment type="function">
    <text evidence="6 9">Catalyzes cyclization of the linear tetrapyrrole, hydroxymethylbilane, to the macrocyclic uroporphyrinogen III.</text>
</comment>
<dbReference type="Gene3D" id="3.40.50.10090">
    <property type="match status" value="2"/>
</dbReference>
<comment type="similarity">
    <text evidence="2 9">Belongs to the uroporphyrinogen-III synthase family.</text>
</comment>